<dbReference type="PANTHER" id="PTHR31672">
    <property type="entry name" value="BNACNNG10540D PROTEIN"/>
    <property type="match status" value="1"/>
</dbReference>
<feature type="domain" description="F-box associated beta-propeller type 1" evidence="2">
    <location>
        <begin position="130"/>
        <end position="392"/>
    </location>
</feature>
<evidence type="ECO:0000313" key="4">
    <source>
        <dbReference type="EMBL" id="KAK1369793.1"/>
    </source>
</evidence>
<gene>
    <name evidence="4" type="ORF">POM88_035885</name>
</gene>
<reference evidence="4" key="2">
    <citation type="submission" date="2023-05" db="EMBL/GenBank/DDBJ databases">
        <authorList>
            <person name="Schelkunov M.I."/>
        </authorList>
    </citation>
    <scope>NUCLEOTIDE SEQUENCE</scope>
    <source>
        <strain evidence="4">Hsosn_3</strain>
        <tissue evidence="4">Leaf</tissue>
    </source>
</reference>
<dbReference type="Pfam" id="PF12937">
    <property type="entry name" value="F-box-like"/>
    <property type="match status" value="1"/>
</dbReference>
<dbReference type="InterPro" id="IPR050796">
    <property type="entry name" value="SCF_F-box_component"/>
</dbReference>
<evidence type="ECO:0000313" key="5">
    <source>
        <dbReference type="Proteomes" id="UP001237642"/>
    </source>
</evidence>
<dbReference type="PANTHER" id="PTHR31672:SF13">
    <property type="entry name" value="F-BOX PROTEIN CPR30-LIKE"/>
    <property type="match status" value="1"/>
</dbReference>
<feature type="region of interest" description="Disordered" evidence="1">
    <location>
        <begin position="396"/>
        <end position="418"/>
    </location>
</feature>
<dbReference type="NCBIfam" id="TIGR01640">
    <property type="entry name" value="F_box_assoc_1"/>
    <property type="match status" value="1"/>
</dbReference>
<dbReference type="Pfam" id="PF07734">
    <property type="entry name" value="FBA_1"/>
    <property type="match status" value="1"/>
</dbReference>
<dbReference type="InterPro" id="IPR011043">
    <property type="entry name" value="Gal_Oxase/kelch_b-propeller"/>
</dbReference>
<dbReference type="Proteomes" id="UP001237642">
    <property type="component" value="Unassembled WGS sequence"/>
</dbReference>
<feature type="domain" description="F-box" evidence="3">
    <location>
        <begin position="10"/>
        <end position="46"/>
    </location>
</feature>
<evidence type="ECO:0000259" key="2">
    <source>
        <dbReference type="Pfam" id="PF07734"/>
    </source>
</evidence>
<accession>A0AAD8HP22</accession>
<evidence type="ECO:0000256" key="1">
    <source>
        <dbReference type="SAM" id="MobiDB-lite"/>
    </source>
</evidence>
<dbReference type="InterPro" id="IPR001810">
    <property type="entry name" value="F-box_dom"/>
</dbReference>
<name>A0AAD8HP22_9APIA</name>
<organism evidence="4 5">
    <name type="scientific">Heracleum sosnowskyi</name>
    <dbReference type="NCBI Taxonomy" id="360622"/>
    <lineage>
        <taxon>Eukaryota</taxon>
        <taxon>Viridiplantae</taxon>
        <taxon>Streptophyta</taxon>
        <taxon>Embryophyta</taxon>
        <taxon>Tracheophyta</taxon>
        <taxon>Spermatophyta</taxon>
        <taxon>Magnoliopsida</taxon>
        <taxon>eudicotyledons</taxon>
        <taxon>Gunneridae</taxon>
        <taxon>Pentapetalae</taxon>
        <taxon>asterids</taxon>
        <taxon>campanulids</taxon>
        <taxon>Apiales</taxon>
        <taxon>Apiaceae</taxon>
        <taxon>Apioideae</taxon>
        <taxon>apioid superclade</taxon>
        <taxon>Tordylieae</taxon>
        <taxon>Tordyliinae</taxon>
        <taxon>Heracleum</taxon>
    </lineage>
</organism>
<dbReference type="InterPro" id="IPR017451">
    <property type="entry name" value="F-box-assoc_interact_dom"/>
</dbReference>
<evidence type="ECO:0000259" key="3">
    <source>
        <dbReference type="Pfam" id="PF12937"/>
    </source>
</evidence>
<dbReference type="AlphaFoldDB" id="A0AAD8HP22"/>
<keyword evidence="5" id="KW-1185">Reference proteome</keyword>
<proteinExistence type="predicted"/>
<dbReference type="EMBL" id="JAUIZM010000008">
    <property type="protein sequence ID" value="KAK1369793.1"/>
    <property type="molecule type" value="Genomic_DNA"/>
</dbReference>
<comment type="caution">
    <text evidence="4">The sequence shown here is derived from an EMBL/GenBank/DDBJ whole genome shotgun (WGS) entry which is preliminary data.</text>
</comment>
<dbReference type="InterPro" id="IPR036047">
    <property type="entry name" value="F-box-like_dom_sf"/>
</dbReference>
<dbReference type="SUPFAM" id="SSF50965">
    <property type="entry name" value="Galactose oxidase, central domain"/>
    <property type="match status" value="1"/>
</dbReference>
<dbReference type="InterPro" id="IPR006527">
    <property type="entry name" value="F-box-assoc_dom_typ1"/>
</dbReference>
<sequence length="418" mass="48135">MITHHVAGILPEELMMVFFMKIPVRFLERLRCVCKSWNAFITDPQFATKLLDHSNSTQQKLVVFPGFSQSFACKYVALFSLNHQPRILFEINPRACRKLDYQQNFNFPDCFKECVVSGSINGIICLSSYCRTHTRFVALWNPAINYWKPIHLPPYNNDHDDRYASIGLAFDSLTNDYKIIRLASLLTYSYPTSRIEVYSAKQDSWSVVNPQISFFTTQPNCSLILKGVPYWSRNYVPVDPFYDNFQSHFIASVDPHTGSYKKIPYPQIVLNKKTSIHPFDFMDSLALLIYSPGEKPNQTFHVYALDDENSCATTWINVYSTSAPTTLQNKDICILRCFEDAGKTVVAGWNHDQNSSFLYDLKTDCLIDSIGLNAIRPIWDESFYHVESLVRIPGMQPIPNEDDNHNERTPPRFIGRPL</sequence>
<protein>
    <submittedName>
        <fullName evidence="4">F-box domain-containing protein</fullName>
    </submittedName>
</protein>
<reference evidence="4" key="1">
    <citation type="submission" date="2023-02" db="EMBL/GenBank/DDBJ databases">
        <title>Genome of toxic invasive species Heracleum sosnowskyi carries increased number of genes despite the absence of recent whole-genome duplications.</title>
        <authorList>
            <person name="Schelkunov M."/>
            <person name="Shtratnikova V."/>
            <person name="Makarenko M."/>
            <person name="Klepikova A."/>
            <person name="Omelchenko D."/>
            <person name="Novikova G."/>
            <person name="Obukhova E."/>
            <person name="Bogdanov V."/>
            <person name="Penin A."/>
            <person name="Logacheva M."/>
        </authorList>
    </citation>
    <scope>NUCLEOTIDE SEQUENCE</scope>
    <source>
        <strain evidence="4">Hsosn_3</strain>
        <tissue evidence="4">Leaf</tissue>
    </source>
</reference>
<dbReference type="SUPFAM" id="SSF81383">
    <property type="entry name" value="F-box domain"/>
    <property type="match status" value="1"/>
</dbReference>
<dbReference type="Gene3D" id="1.20.1280.50">
    <property type="match status" value="1"/>
</dbReference>